<dbReference type="Proteomes" id="UP001177670">
    <property type="component" value="Unassembled WGS sequence"/>
</dbReference>
<evidence type="ECO:0000313" key="2">
    <source>
        <dbReference type="Proteomes" id="UP001177670"/>
    </source>
</evidence>
<accession>A0AA40G4H0</accession>
<comment type="caution">
    <text evidence="1">The sequence shown here is derived from an EMBL/GenBank/DDBJ whole genome shotgun (WGS) entry which is preliminary data.</text>
</comment>
<reference evidence="1" key="1">
    <citation type="submission" date="2021-10" db="EMBL/GenBank/DDBJ databases">
        <title>Melipona bicolor Genome sequencing and assembly.</title>
        <authorList>
            <person name="Araujo N.S."/>
            <person name="Arias M.C."/>
        </authorList>
    </citation>
    <scope>NUCLEOTIDE SEQUENCE</scope>
    <source>
        <strain evidence="1">USP_2M_L1-L4_2017</strain>
        <tissue evidence="1">Whole body</tissue>
    </source>
</reference>
<sequence length="657" mass="77175">MTLRLCNKLNCTSMINHTWALKVCPKFTEKCKYFISFRTYKMVAATDIFQNDSTKENTYIPEHKIIRSILQESTYYDKTIFRLIKTTAIVSSEDIDYLYTVNWFYESPNNIINAIKKLTYSYLNGTHLEIPLYDSILTACIKFLPQLQDQQIKILLQCSIALQEMIMKTICYKRFIKTLNTECIKRFYGSNVEEILLITDAFYQLDPLNSDFLWRAMRKLGTKVYKLSAKSLVQLFFVLPVVNISVLNMYELECRVLECMCDLTGDELGIIARGFFRKKRRIQNRLLMPQIINKVIKQVDIIDDTSLASIMKLIRYSNCQHCLKDFQELLLSLRDEVPRLSLKCLIHTTHTFGSLRIYDKILTNNIVQRLEKEMKTARLKDIERVIYSICTIAPTTDHYTNIYQKLVNEMMLTYNTTRIAEINKYPISLVRILTFLTIRNIYVPELLKFVFEPNFVKKTYNSNLKLLTNEWLMLHCSVKIDLAYYKGPLLENNLYTYLVKQNCDHEAETYKQDVNAKLRMEVAFICKNKLGIELYSDYILPHYLNKDIIFGLDTHNNPVEIGSILSAMPLGSIKNVDTDELKNIKWKVLVPLSASVKIVNANCYIGYIYRKWRHLKIIGYTPIPICENIWECMDEESKAQHLRQLIYEDVQYDLFKT</sequence>
<proteinExistence type="predicted"/>
<dbReference type="AlphaFoldDB" id="A0AA40G4H0"/>
<gene>
    <name evidence="1" type="ORF">K0M31_017262</name>
</gene>
<keyword evidence="2" id="KW-1185">Reference proteome</keyword>
<dbReference type="EMBL" id="JAHYIQ010000006">
    <property type="protein sequence ID" value="KAK1130957.1"/>
    <property type="molecule type" value="Genomic_DNA"/>
</dbReference>
<name>A0AA40G4H0_9HYME</name>
<evidence type="ECO:0000313" key="1">
    <source>
        <dbReference type="EMBL" id="KAK1130957.1"/>
    </source>
</evidence>
<protein>
    <submittedName>
        <fullName evidence="1">Uncharacterized protein</fullName>
    </submittedName>
</protein>
<organism evidence="1 2">
    <name type="scientific">Melipona bicolor</name>
    <dbReference type="NCBI Taxonomy" id="60889"/>
    <lineage>
        <taxon>Eukaryota</taxon>
        <taxon>Metazoa</taxon>
        <taxon>Ecdysozoa</taxon>
        <taxon>Arthropoda</taxon>
        <taxon>Hexapoda</taxon>
        <taxon>Insecta</taxon>
        <taxon>Pterygota</taxon>
        <taxon>Neoptera</taxon>
        <taxon>Endopterygota</taxon>
        <taxon>Hymenoptera</taxon>
        <taxon>Apocrita</taxon>
        <taxon>Aculeata</taxon>
        <taxon>Apoidea</taxon>
        <taxon>Anthophila</taxon>
        <taxon>Apidae</taxon>
        <taxon>Melipona</taxon>
    </lineage>
</organism>